<dbReference type="InterPro" id="IPR025875">
    <property type="entry name" value="Leu-rich_rpt_4"/>
</dbReference>
<dbReference type="Pfam" id="PF13516">
    <property type="entry name" value="LRR_6"/>
    <property type="match status" value="2"/>
</dbReference>
<dbReference type="PRINTS" id="PR01719">
    <property type="entry name" value="MHCIIACTVATR"/>
</dbReference>
<keyword evidence="8" id="KW-1185">Reference proteome</keyword>
<evidence type="ECO:0000256" key="4">
    <source>
        <dbReference type="ARBA" id="ARBA00022840"/>
    </source>
</evidence>
<dbReference type="InterPro" id="IPR001611">
    <property type="entry name" value="Leu-rich_rpt"/>
</dbReference>
<dbReference type="InterPro" id="IPR007111">
    <property type="entry name" value="NACHT_NTPase"/>
</dbReference>
<evidence type="ECO:0000256" key="2">
    <source>
        <dbReference type="ARBA" id="ARBA00022737"/>
    </source>
</evidence>
<dbReference type="PANTHER" id="PTHR47189">
    <property type="entry name" value="MHC CLASS II TRANSACTIVATOR"/>
    <property type="match status" value="1"/>
</dbReference>
<evidence type="ECO:0000256" key="5">
    <source>
        <dbReference type="SAM" id="MobiDB-lite"/>
    </source>
</evidence>
<protein>
    <recommendedName>
        <fullName evidence="6">NACHT domain-containing protein</fullName>
    </recommendedName>
</protein>
<dbReference type="SUPFAM" id="SSF52540">
    <property type="entry name" value="P-loop containing nucleoside triphosphate hydrolases"/>
    <property type="match status" value="1"/>
</dbReference>
<dbReference type="Pfam" id="PF12799">
    <property type="entry name" value="LRR_4"/>
    <property type="match status" value="1"/>
</dbReference>
<dbReference type="SMART" id="SM00368">
    <property type="entry name" value="LRR_RI"/>
    <property type="match status" value="4"/>
</dbReference>
<dbReference type="SMART" id="SM00365">
    <property type="entry name" value="LRR_SD22"/>
    <property type="match status" value="3"/>
</dbReference>
<evidence type="ECO:0000313" key="8">
    <source>
        <dbReference type="Proteomes" id="UP001066276"/>
    </source>
</evidence>
<proteinExistence type="predicted"/>
<feature type="domain" description="NACHT" evidence="6">
    <location>
        <begin position="420"/>
        <end position="554"/>
    </location>
</feature>
<dbReference type="AlphaFoldDB" id="A0AAV7LZP6"/>
<dbReference type="FunFam" id="3.40.50.300:FF:001028">
    <property type="entry name" value="Class II major histocompatibility complex transactivator"/>
    <property type="match status" value="1"/>
</dbReference>
<dbReference type="Gene3D" id="3.80.10.10">
    <property type="entry name" value="Ribonuclease Inhibitor"/>
    <property type="match status" value="1"/>
</dbReference>
<dbReference type="EMBL" id="JANPWB010000014">
    <property type="protein sequence ID" value="KAJ1096882.1"/>
    <property type="molecule type" value="Genomic_DNA"/>
</dbReference>
<dbReference type="InterPro" id="IPR032675">
    <property type="entry name" value="LRR_dom_sf"/>
</dbReference>
<dbReference type="PANTHER" id="PTHR47189:SF1">
    <property type="entry name" value="MHC CLASS II TRANSACTIVATOR"/>
    <property type="match status" value="1"/>
</dbReference>
<dbReference type="PROSITE" id="PS50837">
    <property type="entry name" value="NACHT"/>
    <property type="match status" value="1"/>
</dbReference>
<dbReference type="GO" id="GO:0045345">
    <property type="term" value="P:positive regulation of MHC class I biosynthetic process"/>
    <property type="evidence" value="ECO:0007669"/>
    <property type="project" value="TreeGrafter"/>
</dbReference>
<name>A0AAV7LZP6_PLEWA</name>
<sequence length="1140" mass="127308">MKVNIHSVDGVQARCSTSSLKGSSKPAMEMPLFANTSNKGLVRNGVNPDCFLEEGTFPAGEIMDSDQFGNIDFLTEYRFEDIAEIAEFILDDKDGTIKTFLELDDPVVGSSIQKRNFSVTTGTQTDEPNCKRKKQGPSARKNVGKRQRLCRKKVIQQDRVPAPTAVHGIFTLTPCSSNVSASISSFVPHAQVPSPMTSSGGLEVPAAISGAEGAPLGSGWFQITQTIAALPQDFISIQPGSHVSNIIICPAPAPAWPPQIAVPLMSAFTPGNAALGSIPTSPDRSASCSPFVPTNADMPSMPQAASISHCTETDCEMCIEQLVTPNITSTETPKKPKYVEAFQSLLKERWKDTTPEPKGTQKDIYTDITLLQNCVQNKSCNNTAKGVEKLTIYDVTAKEKSLLERSNLFQVTREKPRETKTVVLLGQAGMGKSVLVKKICQDWSAGGYSEFVFVFCFEYCQFSLTGQQYSLKDLLFELSAKPEEKCDEVFKYILRNPHEVLLIFDGFDKVQDFDGLTHCPVDFSFKQSYTMKDLFAGIFLKKLLQGCTVLITAQLKEKFNQHLAKADKVVEIIGFSPKHIDEYMEKHFENVPYGTDCMKQIKECQYLFSYCYIPLMCRLICVVSEAVFKERDRKMPSTLTSLFANLIIYNLVAAEPHSNTNLAVDNECFAKLTSLALTLGEKHQNGLMHSYFPSIDKRDFALKNGFMKTFPVQSDPLSKERSVFSDGTLENFFVALKLVLSHTVKGKSLLRYISFKPRKKKLQDQFLCIVPRFLTGLLFFEEHLNLGFTSEKKTKNSVHEKRNAVLQYLKTLLENELSANTLLELCHCVYESQDKDLLGLTASKLEGNISFQRMHLTPPDVHVLQHVLRRSSNLMSLDLTNTGIQLQDLKELVNLNSVSMFRASLGDTVRLWELLHQSGEFEPIRLTIKKFVIEPFKAKSMKDVEDISALVQFQAQIINCIHEIPTIKTLKKIEFALGPVWGSEGFFKLVKILPAFSSLLHLDLNALSGNNIGDKGAEKLSEIFRELTKLETLDLSQNRITDLGVEKLAQALPSLTCLQKLSLYNNQIGDYGAEKIGDILPLLTSLTVLALQYNRITDTGAQKLTESLRKCPNIKRLTMWNSTIPHGVLERLQKQDPRIS</sequence>
<gene>
    <name evidence="7" type="ORF">NDU88_002013</name>
</gene>
<dbReference type="Proteomes" id="UP001066276">
    <property type="component" value="Chromosome 10"/>
</dbReference>
<dbReference type="Gene3D" id="3.40.50.300">
    <property type="entry name" value="P-loop containing nucleotide triphosphate hydrolases"/>
    <property type="match status" value="1"/>
</dbReference>
<dbReference type="GO" id="GO:0045348">
    <property type="term" value="P:positive regulation of MHC class II biosynthetic process"/>
    <property type="evidence" value="ECO:0007669"/>
    <property type="project" value="TreeGrafter"/>
</dbReference>
<dbReference type="Pfam" id="PF05729">
    <property type="entry name" value="NACHT"/>
    <property type="match status" value="1"/>
</dbReference>
<feature type="region of interest" description="Disordered" evidence="5">
    <location>
        <begin position="119"/>
        <end position="143"/>
    </location>
</feature>
<dbReference type="GO" id="GO:0005524">
    <property type="term" value="F:ATP binding"/>
    <property type="evidence" value="ECO:0007669"/>
    <property type="project" value="UniProtKB-KW"/>
</dbReference>
<evidence type="ECO:0000259" key="6">
    <source>
        <dbReference type="PROSITE" id="PS50837"/>
    </source>
</evidence>
<dbReference type="InterPro" id="IPR008095">
    <property type="entry name" value="MHC_II_transact"/>
</dbReference>
<reference evidence="7" key="1">
    <citation type="journal article" date="2022" name="bioRxiv">
        <title>Sequencing and chromosome-scale assembly of the giantPleurodeles waltlgenome.</title>
        <authorList>
            <person name="Brown T."/>
            <person name="Elewa A."/>
            <person name="Iarovenko S."/>
            <person name="Subramanian E."/>
            <person name="Araus A.J."/>
            <person name="Petzold A."/>
            <person name="Susuki M."/>
            <person name="Suzuki K.-i.T."/>
            <person name="Hayashi T."/>
            <person name="Toyoda A."/>
            <person name="Oliveira C."/>
            <person name="Osipova E."/>
            <person name="Leigh N.D."/>
            <person name="Simon A."/>
            <person name="Yun M.H."/>
        </authorList>
    </citation>
    <scope>NUCLEOTIDE SEQUENCE</scope>
    <source>
        <strain evidence="7">20211129_DDA</strain>
        <tissue evidence="7">Liver</tissue>
    </source>
</reference>
<evidence type="ECO:0000256" key="3">
    <source>
        <dbReference type="ARBA" id="ARBA00022741"/>
    </source>
</evidence>
<dbReference type="InterPro" id="IPR041267">
    <property type="entry name" value="NLRP_HD2"/>
</dbReference>
<evidence type="ECO:0000313" key="7">
    <source>
        <dbReference type="EMBL" id="KAJ1096882.1"/>
    </source>
</evidence>
<dbReference type="InterPro" id="IPR027417">
    <property type="entry name" value="P-loop_NTPase"/>
</dbReference>
<keyword evidence="2" id="KW-0677">Repeat</keyword>
<keyword evidence="3" id="KW-0547">Nucleotide-binding</keyword>
<organism evidence="7 8">
    <name type="scientific">Pleurodeles waltl</name>
    <name type="common">Iberian ribbed newt</name>
    <dbReference type="NCBI Taxonomy" id="8319"/>
    <lineage>
        <taxon>Eukaryota</taxon>
        <taxon>Metazoa</taxon>
        <taxon>Chordata</taxon>
        <taxon>Craniata</taxon>
        <taxon>Vertebrata</taxon>
        <taxon>Euteleostomi</taxon>
        <taxon>Amphibia</taxon>
        <taxon>Batrachia</taxon>
        <taxon>Caudata</taxon>
        <taxon>Salamandroidea</taxon>
        <taxon>Salamandridae</taxon>
        <taxon>Pleurodelinae</taxon>
        <taxon>Pleurodeles</taxon>
    </lineage>
</organism>
<dbReference type="SUPFAM" id="SSF52047">
    <property type="entry name" value="RNI-like"/>
    <property type="match status" value="1"/>
</dbReference>
<keyword evidence="1" id="KW-0433">Leucine-rich repeat</keyword>
<keyword evidence="4" id="KW-0067">ATP-binding</keyword>
<comment type="caution">
    <text evidence="7">The sequence shown here is derived from an EMBL/GenBank/DDBJ whole genome shotgun (WGS) entry which is preliminary data.</text>
</comment>
<evidence type="ECO:0000256" key="1">
    <source>
        <dbReference type="ARBA" id="ARBA00022614"/>
    </source>
</evidence>
<dbReference type="GO" id="GO:0045944">
    <property type="term" value="P:positive regulation of transcription by RNA polymerase II"/>
    <property type="evidence" value="ECO:0007669"/>
    <property type="project" value="TreeGrafter"/>
</dbReference>
<dbReference type="Pfam" id="PF17776">
    <property type="entry name" value="NLRC4_HD2"/>
    <property type="match status" value="1"/>
</dbReference>
<dbReference type="PROSITE" id="PS51450">
    <property type="entry name" value="LRR"/>
    <property type="match status" value="1"/>
</dbReference>
<accession>A0AAV7LZP6</accession>